<reference evidence="2 4" key="1">
    <citation type="journal article" date="2015" name="Genome Announc.">
        <title>Draft Genome Sequence of Vibrio owensii Strain SH-14, Which Causes Shrimp Acute Hepatopancreatic Necrosis Disease.</title>
        <authorList>
            <person name="Liu L."/>
            <person name="Xiao J."/>
            <person name="Xia X."/>
            <person name="Pan Y."/>
            <person name="Yan S."/>
            <person name="Wang Y."/>
        </authorList>
    </citation>
    <scope>NUCLEOTIDE SEQUENCE [LARGE SCALE GENOMIC DNA]</scope>
    <source>
        <strain evidence="2 4">SH14</strain>
    </source>
</reference>
<dbReference type="Proteomes" id="UP000390336">
    <property type="component" value="Chromosome 2"/>
</dbReference>
<protein>
    <submittedName>
        <fullName evidence="2">Uncharacterized protein</fullName>
    </submittedName>
</protein>
<proteinExistence type="predicted"/>
<dbReference type="RefSeq" id="WP_054823379.1">
    <property type="nucleotide sequence ID" value="NZ_CP033138.1"/>
</dbReference>
<organism evidence="2 4">
    <name type="scientific">Vibrio owensii</name>
    <dbReference type="NCBI Taxonomy" id="696485"/>
    <lineage>
        <taxon>Bacteria</taxon>
        <taxon>Pseudomonadati</taxon>
        <taxon>Pseudomonadota</taxon>
        <taxon>Gammaproteobacteria</taxon>
        <taxon>Vibrionales</taxon>
        <taxon>Vibrionaceae</taxon>
        <taxon>Vibrio</taxon>
    </lineage>
</organism>
<evidence type="ECO:0000313" key="3">
    <source>
        <dbReference type="Proteomes" id="UP000272136"/>
    </source>
</evidence>
<gene>
    <name evidence="2" type="ORF">APZ19_19025</name>
    <name evidence="1" type="ORF">D0812_22010</name>
</gene>
<evidence type="ECO:0000313" key="4">
    <source>
        <dbReference type="Proteomes" id="UP000390336"/>
    </source>
</evidence>
<name>A0AAP9GF93_9VIBR</name>
<evidence type="ECO:0000313" key="2">
    <source>
        <dbReference type="EMBL" id="QGH49213.1"/>
    </source>
</evidence>
<reference evidence="2" key="3">
    <citation type="submission" date="2019-11" db="EMBL/GenBank/DDBJ databases">
        <title>Complete genome sequence of Vibrio owensii SH-14 isolated from shrimp with acute hepatopancreatic necrosis diease.</title>
        <authorList>
            <person name="Liang X."/>
            <person name="Wang Y."/>
        </authorList>
    </citation>
    <scope>NUCLEOTIDE SEQUENCE</scope>
    <source>
        <strain evidence="2">SH14</strain>
    </source>
</reference>
<dbReference type="AlphaFoldDB" id="A0AAP9GF93"/>
<reference evidence="1 3" key="2">
    <citation type="submission" date="2018-10" db="EMBL/GenBank/DDBJ databases">
        <title>Whole Genome of Vibrio owensii strain 170502, isolated from Acute Hepatopancreatic Necrosis Disease (AHPND) shrimp.</title>
        <authorList>
            <person name="Yan M."/>
            <person name="Wang X."/>
            <person name="Wang Y."/>
        </authorList>
    </citation>
    <scope>NUCLEOTIDE SEQUENCE [LARGE SCALE GENOMIC DNA]</scope>
    <source>
        <strain evidence="1 3">1700302</strain>
    </source>
</reference>
<keyword evidence="3" id="KW-1185">Reference proteome</keyword>
<dbReference type="EMBL" id="CP045860">
    <property type="protein sequence ID" value="QGH49213.1"/>
    <property type="molecule type" value="Genomic_DNA"/>
</dbReference>
<evidence type="ECO:0000313" key="1">
    <source>
        <dbReference type="EMBL" id="AYO17066.1"/>
    </source>
</evidence>
<accession>A0AAP9GF93</accession>
<sequence length="97" mass="11004">MKLEERAAIYGDQLIAMNGADQQMGQLACELSELAVALFQHYQQGKSFENVLTELADVQNMLPQLVQLVEAKDQTEVLDAIREMKLMRVKSKYDLKS</sequence>
<dbReference type="EMBL" id="CP033138">
    <property type="protein sequence ID" value="AYO17066.1"/>
    <property type="molecule type" value="Genomic_DNA"/>
</dbReference>
<dbReference type="Proteomes" id="UP000272136">
    <property type="component" value="Chromosome 2"/>
</dbReference>